<dbReference type="STRING" id="1227456.C450_06205"/>
<sequence>MQAALRTIGEAIIDDEYTTEYQPYYTASPISGTNKAIESVVVLRFERIGDRMEYRGTELIDLENNPEATATRFGYVSSSGKTDNSVTKRLTQNNPVDERYSALLEWFDEDVLGDELLSDPDIAGVRSILCEPIGATHEQVKQDIDNIAQRVEYRALLTLSITENGQERYVGELTAYNEGMKRWAAEDVRTKSTAKDSYGFARCSICDTETECFGLGAKMGEQYAVKQQWPFLDVNSSEAWRNRPLCMECITAIEVASDRFLEAQDYGVPGIRCRVIPYALPMPAATDQLKALIREARFELTGGDTDNDTARQRPLSTAWENYRHAVETTDQPDVLRLAFSHIIRETTKTHGVAWIDGVSIGQVVALRTALEELYENDPVFEQGLLPKPDPPTEQQLFSGSWVFQLLAGTRGSDHRDQYIGDETPWVEYTERLLTNGPVNYSEVIAVLMREIYARYRDRLDEDTDYPYDGFHLAATYGFLRLASEQGILRDTQTGNNDTDEAAMTMTSLDSSYTSFGDGIRTFVAAHPSIENSPGRTAAFVLGAAAAQLSNWQAYRGLSRTFVQSRNVDQLTAEILTRWQTDIWEKAKIYNQQAGRYGVPWADAESLFHEAVLAGENDSNGWQATAEEIRYHYVLGVNVGPNISQRAQENRDDQTIPETEDEEPVSGPAIEDERSEMNEDSEPGHPATGAEQ</sequence>
<evidence type="ECO:0000313" key="3">
    <source>
        <dbReference type="Proteomes" id="UP000011625"/>
    </source>
</evidence>
<dbReference type="OrthoDB" id="193050at2157"/>
<dbReference type="Pfam" id="PF09484">
    <property type="entry name" value="Cas_TM1802"/>
    <property type="match status" value="1"/>
</dbReference>
<reference evidence="2 3" key="1">
    <citation type="journal article" date="2014" name="PLoS Genet.">
        <title>Phylogenetically driven sequencing of extremely halophilic archaea reveals strategies for static and dynamic osmo-response.</title>
        <authorList>
            <person name="Becker E.A."/>
            <person name="Seitzer P.M."/>
            <person name="Tritt A."/>
            <person name="Larsen D."/>
            <person name="Krusor M."/>
            <person name="Yao A.I."/>
            <person name="Wu D."/>
            <person name="Madern D."/>
            <person name="Eisen J.A."/>
            <person name="Darling A.E."/>
            <person name="Facciotti M.T."/>
        </authorList>
    </citation>
    <scope>NUCLEOTIDE SEQUENCE [LARGE SCALE GENOMIC DNA]</scope>
    <source>
        <strain evidence="2 3">DSM 8989</strain>
    </source>
</reference>
<protein>
    <submittedName>
        <fullName evidence="2">Crispr-associated protein</fullName>
    </submittedName>
</protein>
<dbReference type="AlphaFoldDB" id="M0NCJ7"/>
<dbReference type="PATRIC" id="fig|1227456.3.peg.1249"/>
<dbReference type="EMBL" id="AOME01000028">
    <property type="protein sequence ID" value="EMA54400.1"/>
    <property type="molecule type" value="Genomic_DNA"/>
</dbReference>
<evidence type="ECO:0000256" key="1">
    <source>
        <dbReference type="SAM" id="MobiDB-lite"/>
    </source>
</evidence>
<dbReference type="InterPro" id="IPR013389">
    <property type="entry name" value="CRISPR-assoc_prot_Cas8b"/>
</dbReference>
<proteinExistence type="predicted"/>
<dbReference type="Proteomes" id="UP000011625">
    <property type="component" value="Unassembled WGS sequence"/>
</dbReference>
<feature type="region of interest" description="Disordered" evidence="1">
    <location>
        <begin position="646"/>
        <end position="691"/>
    </location>
</feature>
<keyword evidence="3" id="KW-1185">Reference proteome</keyword>
<gene>
    <name evidence="2" type="ORF">C450_06205</name>
</gene>
<dbReference type="RefSeq" id="WP_005041362.1">
    <property type="nucleotide sequence ID" value="NZ_AOME01000028.1"/>
</dbReference>
<name>M0NCJ7_9EURY</name>
<evidence type="ECO:0000313" key="2">
    <source>
        <dbReference type="EMBL" id="EMA54400.1"/>
    </source>
</evidence>
<comment type="caution">
    <text evidence="2">The sequence shown here is derived from an EMBL/GenBank/DDBJ whole genome shotgun (WGS) entry which is preliminary data.</text>
</comment>
<accession>M0NCJ7</accession>
<organism evidence="2 3">
    <name type="scientific">Halococcus salifodinae DSM 8989</name>
    <dbReference type="NCBI Taxonomy" id="1227456"/>
    <lineage>
        <taxon>Archaea</taxon>
        <taxon>Methanobacteriati</taxon>
        <taxon>Methanobacteriota</taxon>
        <taxon>Stenosarchaea group</taxon>
        <taxon>Halobacteria</taxon>
        <taxon>Halobacteriales</taxon>
        <taxon>Halococcaceae</taxon>
        <taxon>Halococcus</taxon>
    </lineage>
</organism>